<keyword evidence="1" id="KW-0472">Membrane</keyword>
<feature type="transmembrane region" description="Helical" evidence="1">
    <location>
        <begin position="82"/>
        <end position="108"/>
    </location>
</feature>
<feature type="non-terminal residue" evidence="2">
    <location>
        <position position="196"/>
    </location>
</feature>
<keyword evidence="3" id="KW-1185">Reference proteome</keyword>
<proteinExistence type="predicted"/>
<accession>A0A2A4HUA3</accession>
<feature type="transmembrane region" description="Helical" evidence="1">
    <location>
        <begin position="135"/>
        <end position="154"/>
    </location>
</feature>
<keyword evidence="1" id="KW-0812">Transmembrane</keyword>
<keyword evidence="2" id="KW-0808">Transferase</keyword>
<dbReference type="GO" id="GO:0016301">
    <property type="term" value="F:kinase activity"/>
    <property type="evidence" value="ECO:0007669"/>
    <property type="project" value="UniProtKB-KW"/>
</dbReference>
<evidence type="ECO:0000256" key="1">
    <source>
        <dbReference type="SAM" id="Phobius"/>
    </source>
</evidence>
<dbReference type="RefSeq" id="WP_141397138.1">
    <property type="nucleotide sequence ID" value="NZ_NWVD01000034.1"/>
</dbReference>
<organism evidence="2 3">
    <name type="scientific">Sphingomonas ginsenosidimutans</name>
    <dbReference type="NCBI Taxonomy" id="862134"/>
    <lineage>
        <taxon>Bacteria</taxon>
        <taxon>Pseudomonadati</taxon>
        <taxon>Pseudomonadota</taxon>
        <taxon>Alphaproteobacteria</taxon>
        <taxon>Sphingomonadales</taxon>
        <taxon>Sphingomonadaceae</taxon>
        <taxon>Sphingomonas</taxon>
    </lineage>
</organism>
<keyword evidence="2" id="KW-0418">Kinase</keyword>
<name>A0A2A4HUA3_9SPHN</name>
<comment type="caution">
    <text evidence="2">The sequence shown here is derived from an EMBL/GenBank/DDBJ whole genome shotgun (WGS) entry which is preliminary data.</text>
</comment>
<evidence type="ECO:0000313" key="3">
    <source>
        <dbReference type="Proteomes" id="UP000218784"/>
    </source>
</evidence>
<sequence>MKSPIVMSGAALVPARLALASIASFWAVWLVLVTGRALVMDWPDQGGMLVRRLGMAAVGAALAWVIHLLLMRCACQRLALRATAAFTACIPAALLFAVLNSFVFYRWFPVPSVLPDLARWDEGAVLRTAVADGFVTWYFFFAAWAAFLLALGVVGEVRMAERARGEAEAAARDARLAMLRLQVDPHFLFNALNALS</sequence>
<dbReference type="Proteomes" id="UP000218784">
    <property type="component" value="Unassembled WGS sequence"/>
</dbReference>
<reference evidence="2 3" key="1">
    <citation type="submission" date="2017-09" db="EMBL/GenBank/DDBJ databases">
        <title>Sphingomonas ginsenosidimutans KACC 14949, whole genome shotgun sequence.</title>
        <authorList>
            <person name="Feng G."/>
            <person name="Zhu H."/>
        </authorList>
    </citation>
    <scope>NUCLEOTIDE SEQUENCE [LARGE SCALE GENOMIC DNA]</scope>
    <source>
        <strain evidence="2 3">KACC 14949</strain>
    </source>
</reference>
<dbReference type="AlphaFoldDB" id="A0A2A4HUA3"/>
<keyword evidence="1" id="KW-1133">Transmembrane helix</keyword>
<dbReference type="EMBL" id="NWVD01000034">
    <property type="protein sequence ID" value="PCG07429.1"/>
    <property type="molecule type" value="Genomic_DNA"/>
</dbReference>
<feature type="transmembrane region" description="Helical" evidence="1">
    <location>
        <begin position="53"/>
        <end position="70"/>
    </location>
</feature>
<protein>
    <submittedName>
        <fullName evidence="2">Sensor histidine kinase</fullName>
    </submittedName>
</protein>
<gene>
    <name evidence="2" type="ORF">COA17_18410</name>
</gene>
<evidence type="ECO:0000313" key="2">
    <source>
        <dbReference type="EMBL" id="PCG07429.1"/>
    </source>
</evidence>